<proteinExistence type="predicted"/>
<name>A0A6A6VSS3_9PEZI</name>
<dbReference type="Proteomes" id="UP000799437">
    <property type="component" value="Unassembled WGS sequence"/>
</dbReference>
<evidence type="ECO:0000313" key="2">
    <source>
        <dbReference type="Proteomes" id="UP000799437"/>
    </source>
</evidence>
<evidence type="ECO:0000313" key="1">
    <source>
        <dbReference type="EMBL" id="KAF2752640.1"/>
    </source>
</evidence>
<dbReference type="GeneID" id="54486056"/>
<reference evidence="1" key="1">
    <citation type="journal article" date="2020" name="Stud. Mycol.">
        <title>101 Dothideomycetes genomes: a test case for predicting lifestyles and emergence of pathogens.</title>
        <authorList>
            <person name="Haridas S."/>
            <person name="Albert R."/>
            <person name="Binder M."/>
            <person name="Bloem J."/>
            <person name="Labutti K."/>
            <person name="Salamov A."/>
            <person name="Andreopoulos B."/>
            <person name="Baker S."/>
            <person name="Barry K."/>
            <person name="Bills G."/>
            <person name="Bluhm B."/>
            <person name="Cannon C."/>
            <person name="Castanera R."/>
            <person name="Culley D."/>
            <person name="Daum C."/>
            <person name="Ezra D."/>
            <person name="Gonzalez J."/>
            <person name="Henrissat B."/>
            <person name="Kuo A."/>
            <person name="Liang C."/>
            <person name="Lipzen A."/>
            <person name="Lutzoni F."/>
            <person name="Magnuson J."/>
            <person name="Mondo S."/>
            <person name="Nolan M."/>
            <person name="Ohm R."/>
            <person name="Pangilinan J."/>
            <person name="Park H.-J."/>
            <person name="Ramirez L."/>
            <person name="Alfaro M."/>
            <person name="Sun H."/>
            <person name="Tritt A."/>
            <person name="Yoshinaga Y."/>
            <person name="Zwiers L.-H."/>
            <person name="Turgeon B."/>
            <person name="Goodwin S."/>
            <person name="Spatafora J."/>
            <person name="Crous P."/>
            <person name="Grigoriev I."/>
        </authorList>
    </citation>
    <scope>NUCLEOTIDE SEQUENCE</scope>
    <source>
        <strain evidence="1">CBS 121739</strain>
    </source>
</reference>
<keyword evidence="2" id="KW-1185">Reference proteome</keyword>
<accession>A0A6A6VSS3</accession>
<gene>
    <name evidence="1" type="ORF">EJ05DRAFT_481135</name>
</gene>
<sequence>MWQKIAPEMGVPWRSAVLTKRCCHGWTRGCVYFTLILKLRVGKIRSTVYKTLNLYY</sequence>
<dbReference type="EMBL" id="ML996603">
    <property type="protein sequence ID" value="KAF2752640.1"/>
    <property type="molecule type" value="Genomic_DNA"/>
</dbReference>
<dbReference type="AlphaFoldDB" id="A0A6A6VSS3"/>
<protein>
    <submittedName>
        <fullName evidence="1">Uncharacterized protein</fullName>
    </submittedName>
</protein>
<dbReference type="RefSeq" id="XP_033595091.1">
    <property type="nucleotide sequence ID" value="XM_033745002.1"/>
</dbReference>
<organism evidence="1 2">
    <name type="scientific">Pseudovirgaria hyperparasitica</name>
    <dbReference type="NCBI Taxonomy" id="470096"/>
    <lineage>
        <taxon>Eukaryota</taxon>
        <taxon>Fungi</taxon>
        <taxon>Dikarya</taxon>
        <taxon>Ascomycota</taxon>
        <taxon>Pezizomycotina</taxon>
        <taxon>Dothideomycetes</taxon>
        <taxon>Dothideomycetes incertae sedis</taxon>
        <taxon>Acrospermales</taxon>
        <taxon>Acrospermaceae</taxon>
        <taxon>Pseudovirgaria</taxon>
    </lineage>
</organism>